<feature type="transmembrane region" description="Helical" evidence="7">
    <location>
        <begin position="240"/>
        <end position="262"/>
    </location>
</feature>
<dbReference type="CDD" id="cd03392">
    <property type="entry name" value="PAP2_like_2"/>
    <property type="match status" value="1"/>
</dbReference>
<evidence type="ECO:0000256" key="3">
    <source>
        <dbReference type="ARBA" id="ARBA00022475"/>
    </source>
</evidence>
<feature type="transmembrane region" description="Helical" evidence="7">
    <location>
        <begin position="388"/>
        <end position="413"/>
    </location>
</feature>
<dbReference type="OrthoDB" id="9780918at2"/>
<feature type="domain" description="LssY-like C-terminal" evidence="10">
    <location>
        <begin position="498"/>
        <end position="622"/>
    </location>
</feature>
<evidence type="ECO:0000256" key="6">
    <source>
        <dbReference type="ARBA" id="ARBA00023136"/>
    </source>
</evidence>
<evidence type="ECO:0000259" key="9">
    <source>
        <dbReference type="Pfam" id="PF09335"/>
    </source>
</evidence>
<reference evidence="12" key="1">
    <citation type="submission" date="2017-01" db="EMBL/GenBank/DDBJ databases">
        <title>Genome Analysis of Deinococcus marmoris KOPRI26562.</title>
        <authorList>
            <person name="Kim J.H."/>
            <person name="Oh H.-M."/>
        </authorList>
    </citation>
    <scope>NUCLEOTIDE SEQUENCE [LARGE SCALE GENOMIC DNA]</scope>
    <source>
        <strain evidence="12">PAMC 26633</strain>
    </source>
</reference>
<gene>
    <name evidence="11" type="ORF">BSU04_22865</name>
</gene>
<dbReference type="GO" id="GO:0005886">
    <property type="term" value="C:plasma membrane"/>
    <property type="evidence" value="ECO:0007669"/>
    <property type="project" value="UniProtKB-SubCell"/>
</dbReference>
<feature type="transmembrane region" description="Helical" evidence="7">
    <location>
        <begin position="450"/>
        <end position="469"/>
    </location>
</feature>
<evidence type="ECO:0000256" key="1">
    <source>
        <dbReference type="ARBA" id="ARBA00004651"/>
    </source>
</evidence>
<comment type="similarity">
    <text evidence="2">Belongs to the DedA family.</text>
</comment>
<dbReference type="AlphaFoldDB" id="A0A226WZE6"/>
<dbReference type="EMBL" id="MTHB01000133">
    <property type="protein sequence ID" value="OXC76239.1"/>
    <property type="molecule type" value="Genomic_DNA"/>
</dbReference>
<keyword evidence="4 7" id="KW-0812">Transmembrane</keyword>
<keyword evidence="3" id="KW-1003">Cell membrane</keyword>
<feature type="transmembrane region" description="Helical" evidence="7">
    <location>
        <begin position="419"/>
        <end position="438"/>
    </location>
</feature>
<dbReference type="InterPro" id="IPR000326">
    <property type="entry name" value="PAP2/HPO"/>
</dbReference>
<feature type="transmembrane region" description="Helical" evidence="7">
    <location>
        <begin position="175"/>
        <end position="194"/>
    </location>
</feature>
<evidence type="ECO:0000259" key="10">
    <source>
        <dbReference type="Pfam" id="PF14067"/>
    </source>
</evidence>
<comment type="subcellular location">
    <subcellularLocation>
        <location evidence="1">Cell membrane</location>
        <topology evidence="1">Multi-pass membrane protein</topology>
    </subcellularLocation>
</comment>
<evidence type="ECO:0000256" key="7">
    <source>
        <dbReference type="SAM" id="Phobius"/>
    </source>
</evidence>
<evidence type="ECO:0000256" key="5">
    <source>
        <dbReference type="ARBA" id="ARBA00022989"/>
    </source>
</evidence>
<dbReference type="InterPro" id="IPR032816">
    <property type="entry name" value="VTT_dom"/>
</dbReference>
<proteinExistence type="inferred from homology"/>
<dbReference type="Pfam" id="PF14067">
    <property type="entry name" value="LssY_C"/>
    <property type="match status" value="1"/>
</dbReference>
<dbReference type="InterPro" id="IPR032818">
    <property type="entry name" value="DedA-like"/>
</dbReference>
<feature type="transmembrane region" description="Helical" evidence="7">
    <location>
        <begin position="46"/>
        <end position="71"/>
    </location>
</feature>
<accession>A0A226WZE6</accession>
<dbReference type="PANTHER" id="PTHR30353">
    <property type="entry name" value="INNER MEMBRANE PROTEIN DEDA-RELATED"/>
    <property type="match status" value="1"/>
</dbReference>
<dbReference type="Gene3D" id="1.20.144.10">
    <property type="entry name" value="Phosphatidic acid phosphatase type 2/haloperoxidase"/>
    <property type="match status" value="1"/>
</dbReference>
<evidence type="ECO:0000256" key="4">
    <source>
        <dbReference type="ARBA" id="ARBA00022692"/>
    </source>
</evidence>
<keyword evidence="5 7" id="KW-1133">Transmembrane helix</keyword>
<feature type="transmembrane region" description="Helical" evidence="7">
    <location>
        <begin position="298"/>
        <end position="319"/>
    </location>
</feature>
<organism evidence="11 12">
    <name type="scientific">Caballeronia sordidicola</name>
    <name type="common">Burkholderia sordidicola</name>
    <dbReference type="NCBI Taxonomy" id="196367"/>
    <lineage>
        <taxon>Bacteria</taxon>
        <taxon>Pseudomonadati</taxon>
        <taxon>Pseudomonadota</taxon>
        <taxon>Betaproteobacteria</taxon>
        <taxon>Burkholderiales</taxon>
        <taxon>Burkholderiaceae</taxon>
        <taxon>Caballeronia</taxon>
    </lineage>
</organism>
<dbReference type="Pfam" id="PF09335">
    <property type="entry name" value="VTT_dom"/>
    <property type="match status" value="1"/>
</dbReference>
<dbReference type="Proteomes" id="UP000214720">
    <property type="component" value="Unassembled WGS sequence"/>
</dbReference>
<feature type="transmembrane region" description="Helical" evidence="7">
    <location>
        <begin position="326"/>
        <end position="347"/>
    </location>
</feature>
<comment type="caution">
    <text evidence="11">The sequence shown here is derived from an EMBL/GenBank/DDBJ whole genome shotgun (WGS) entry which is preliminary data.</text>
</comment>
<feature type="domain" description="VTT" evidence="9">
    <location>
        <begin position="39"/>
        <end position="162"/>
    </location>
</feature>
<keyword evidence="6 7" id="KW-0472">Membrane</keyword>
<dbReference type="InterPro" id="IPR036938">
    <property type="entry name" value="PAP2/HPO_sf"/>
</dbReference>
<feature type="transmembrane region" description="Helical" evidence="7">
    <location>
        <begin position="148"/>
        <end position="169"/>
    </location>
</feature>
<feature type="transmembrane region" description="Helical" evidence="7">
    <location>
        <begin position="20"/>
        <end position="39"/>
    </location>
</feature>
<sequence>MEHAYVHLLHVLAGHPGCTLAVVFLAAFLEAVAVIGTFIPGSTAMFLAGALVGTGSLNLGWLFACAIAGAVGGDGLSYWLGSRYKATIVQLWPFRTHPQVFDAGQKFFAKHGAKSIVFARFIGPLRAIVPVVVGMLGMSPIRFYSVNVLSALLWAPAHILPGVVFGASVQVAGAVSFRLVVMLMLLAGIVWLTARVVRFALSHAASWARQARLALYSWARRREGVVGRIALRTFNPDRPAIGVIVSASVLVVASAWVFFGVLQDVVSGDPLLRVDASVYHFMQSIRTPWGDIVLSDCATLGSVAALAALAVTAVLWMLWERHWRALGYWLSAIVFSQLLVFAIQFAVHRVPPGSLPSDTYAFPSNHVAAVVIVYGFLVFFVARRVGSLTSLIIATTSAVIVVVVALTGLYFGRFWFSDAIAGAALAAVWVSIVALTVAWQQPTAPASRGFLPATMLAVLCCSVVLQIMGNQPPGGVEDMRRTTLVLGTEAQWTDSLWRGLPCYRSDMDGDRQEPFSIQWSANAATLVSQLRVQGWVEGTDLSAHSLLSLASPHASAMALPVLPRLNNGVPSSLVFVRPGATRDERDVLRFWPSGYVIDDGNHGRTMPLWQGSLVHERLFRASWPINILHTDAEAQADPKGQGRWLAGSGVRVPVTKNCHGIPITLLTSPTE</sequence>
<dbReference type="Pfam" id="PF01569">
    <property type="entry name" value="PAP2"/>
    <property type="match status" value="1"/>
</dbReference>
<evidence type="ECO:0000313" key="12">
    <source>
        <dbReference type="Proteomes" id="UP000214720"/>
    </source>
</evidence>
<dbReference type="SUPFAM" id="SSF48317">
    <property type="entry name" value="Acid phosphatase/Vanadium-dependent haloperoxidase"/>
    <property type="match status" value="1"/>
</dbReference>
<dbReference type="InterPro" id="IPR025902">
    <property type="entry name" value="LssY-like-C_dom"/>
</dbReference>
<name>A0A226WZE6_CABSO</name>
<dbReference type="PANTHER" id="PTHR30353:SF15">
    <property type="entry name" value="INNER MEMBRANE PROTEIN YABI"/>
    <property type="match status" value="1"/>
</dbReference>
<protein>
    <submittedName>
        <fullName evidence="11">DedA protein</fullName>
    </submittedName>
</protein>
<feature type="transmembrane region" description="Helical" evidence="7">
    <location>
        <begin position="117"/>
        <end position="136"/>
    </location>
</feature>
<feature type="domain" description="Phosphatidic acid phosphatase type 2/haloperoxidase" evidence="8">
    <location>
        <begin position="359"/>
        <end position="439"/>
    </location>
</feature>
<evidence type="ECO:0000256" key="2">
    <source>
        <dbReference type="ARBA" id="ARBA00010792"/>
    </source>
</evidence>
<evidence type="ECO:0000259" key="8">
    <source>
        <dbReference type="Pfam" id="PF01569"/>
    </source>
</evidence>
<dbReference type="RefSeq" id="WP_089162540.1">
    <property type="nucleotide sequence ID" value="NZ_MTHB01000133.1"/>
</dbReference>
<evidence type="ECO:0000313" key="11">
    <source>
        <dbReference type="EMBL" id="OXC76239.1"/>
    </source>
</evidence>
<feature type="transmembrane region" description="Helical" evidence="7">
    <location>
        <begin position="359"/>
        <end position="381"/>
    </location>
</feature>